<protein>
    <submittedName>
        <fullName evidence="2">Uncharacterized protein</fullName>
    </submittedName>
</protein>
<dbReference type="RefSeq" id="WP_112143606.1">
    <property type="nucleotide sequence ID" value="NZ_PGTO01000004.1"/>
</dbReference>
<dbReference type="Pfam" id="PF14557">
    <property type="entry name" value="AphA_like"/>
    <property type="match status" value="1"/>
</dbReference>
<name>A0A364P0Q4_9PROT</name>
<dbReference type="InterPro" id="IPR036386">
    <property type="entry name" value="HscB_C_sf"/>
</dbReference>
<dbReference type="Proteomes" id="UP000251075">
    <property type="component" value="Unassembled WGS sequence"/>
</dbReference>
<dbReference type="EMBL" id="PGTO01000004">
    <property type="protein sequence ID" value="RAU22695.1"/>
    <property type="molecule type" value="Genomic_DNA"/>
</dbReference>
<reference evidence="2 3" key="1">
    <citation type="submission" date="2017-11" db="EMBL/GenBank/DDBJ databases">
        <title>Draft genome sequence of magnetotactic bacterium Magnetospirillum kuznetsovii LBB-42.</title>
        <authorList>
            <person name="Grouzdev D.S."/>
            <person name="Rysina M.S."/>
            <person name="Baslerov R.V."/>
            <person name="Koziaeva V."/>
        </authorList>
    </citation>
    <scope>NUCLEOTIDE SEQUENCE [LARGE SCALE GENOMIC DNA]</scope>
    <source>
        <strain evidence="2 3">LBB-42</strain>
    </source>
</reference>
<keyword evidence="3" id="KW-1185">Reference proteome</keyword>
<dbReference type="Gene3D" id="1.20.1280.20">
    <property type="entry name" value="HscB, C-terminal domain"/>
    <property type="match status" value="1"/>
</dbReference>
<dbReference type="InterPro" id="IPR036390">
    <property type="entry name" value="WH_DNA-bd_sf"/>
</dbReference>
<dbReference type="AlphaFoldDB" id="A0A364P0Q4"/>
<organism evidence="2 3">
    <name type="scientific">Paramagnetospirillum kuznetsovii</name>
    <dbReference type="NCBI Taxonomy" id="2053833"/>
    <lineage>
        <taxon>Bacteria</taxon>
        <taxon>Pseudomonadati</taxon>
        <taxon>Pseudomonadota</taxon>
        <taxon>Alphaproteobacteria</taxon>
        <taxon>Rhodospirillales</taxon>
        <taxon>Magnetospirillaceae</taxon>
        <taxon>Paramagnetospirillum</taxon>
    </lineage>
</organism>
<dbReference type="InterPro" id="IPR029434">
    <property type="entry name" value="Put_trans_reg"/>
</dbReference>
<sequence length="182" mass="19948">MGFVDHQTLRSGTPLTASDYIWLAALGAAERGPITLDSIASAVESLAGCLWQPVFEVIADNVDEMAKGGFLDEQDGRIMLTPPGRFCLAQLLARPVHAPLSAFGQVGVRLKMAFLDLLPKPSRQRQIQALIVAYECEIASRSTRCGAWPLSGMLGRGWLDHQMDTLEDSLHLLRKSARMEET</sequence>
<proteinExistence type="predicted"/>
<accession>A0A364P0Q4</accession>
<gene>
    <name evidence="2" type="ORF">CU669_06760</name>
</gene>
<evidence type="ECO:0000256" key="1">
    <source>
        <dbReference type="ARBA" id="ARBA00023186"/>
    </source>
</evidence>
<evidence type="ECO:0000313" key="2">
    <source>
        <dbReference type="EMBL" id="RAU22695.1"/>
    </source>
</evidence>
<evidence type="ECO:0000313" key="3">
    <source>
        <dbReference type="Proteomes" id="UP000251075"/>
    </source>
</evidence>
<dbReference type="SUPFAM" id="SSF46785">
    <property type="entry name" value="Winged helix' DNA-binding domain"/>
    <property type="match status" value="1"/>
</dbReference>
<dbReference type="OrthoDB" id="7357523at2"/>
<keyword evidence="1" id="KW-0143">Chaperone</keyword>
<comment type="caution">
    <text evidence="2">The sequence shown here is derived from an EMBL/GenBank/DDBJ whole genome shotgun (WGS) entry which is preliminary data.</text>
</comment>
<dbReference type="GO" id="GO:0051259">
    <property type="term" value="P:protein complex oligomerization"/>
    <property type="evidence" value="ECO:0007669"/>
    <property type="project" value="InterPro"/>
</dbReference>